<keyword evidence="2" id="KW-1185">Reference proteome</keyword>
<evidence type="ECO:0000313" key="1">
    <source>
        <dbReference type="EMBL" id="VFS66561.1"/>
    </source>
</evidence>
<proteinExistence type="predicted"/>
<protein>
    <submittedName>
        <fullName evidence="1">Uncharacterized protein</fullName>
    </submittedName>
</protein>
<dbReference type="EMBL" id="CAADJD010000019">
    <property type="protein sequence ID" value="VFS66561.1"/>
    <property type="molecule type" value="Genomic_DNA"/>
</dbReference>
<gene>
    <name evidence="1" type="ORF">NCTC12993_03557</name>
</gene>
<reference evidence="1 2" key="1">
    <citation type="submission" date="2019-03" db="EMBL/GenBank/DDBJ databases">
        <authorList>
            <consortium name="Pathogen Informatics"/>
        </authorList>
    </citation>
    <scope>NUCLEOTIDE SEQUENCE [LARGE SCALE GENOMIC DNA]</scope>
    <source>
        <strain evidence="1 2">NCTC12993</strain>
    </source>
</reference>
<name>A0A2X3DQQ0_KLUCR</name>
<dbReference type="AlphaFoldDB" id="A0A2X3DQQ0"/>
<accession>A0A2X3DQQ0</accession>
<sequence length="81" mass="9282">MIPGRQRLTSLAFSSVMNVLRKLTTEIIACGDKPDKTDTVTRRRRLTTLCALFGFLFVAVKNHRCQQNQASHHILGEWRNI</sequence>
<dbReference type="Proteomes" id="UP000401081">
    <property type="component" value="Unassembled WGS sequence"/>
</dbReference>
<evidence type="ECO:0000313" key="2">
    <source>
        <dbReference type="Proteomes" id="UP000401081"/>
    </source>
</evidence>
<organism evidence="1 2">
    <name type="scientific">Kluyvera cryocrescens</name>
    <name type="common">Kluyvera citrophila</name>
    <dbReference type="NCBI Taxonomy" id="580"/>
    <lineage>
        <taxon>Bacteria</taxon>
        <taxon>Pseudomonadati</taxon>
        <taxon>Pseudomonadota</taxon>
        <taxon>Gammaproteobacteria</taxon>
        <taxon>Enterobacterales</taxon>
        <taxon>Enterobacteriaceae</taxon>
        <taxon>Kluyvera</taxon>
    </lineage>
</organism>